<dbReference type="GO" id="GO:0022857">
    <property type="term" value="F:transmembrane transporter activity"/>
    <property type="evidence" value="ECO:0007669"/>
    <property type="project" value="InterPro"/>
</dbReference>
<dbReference type="InterPro" id="IPR058625">
    <property type="entry name" value="MdtA-like_BSH"/>
</dbReference>
<evidence type="ECO:0000256" key="3">
    <source>
        <dbReference type="SAM" id="Coils"/>
    </source>
</evidence>
<evidence type="ECO:0000256" key="5">
    <source>
        <dbReference type="SAM" id="Phobius"/>
    </source>
</evidence>
<dbReference type="GO" id="GO:0046677">
    <property type="term" value="P:response to antibiotic"/>
    <property type="evidence" value="ECO:0007669"/>
    <property type="project" value="TreeGrafter"/>
</dbReference>
<dbReference type="Pfam" id="PF25917">
    <property type="entry name" value="BSH_RND"/>
    <property type="match status" value="1"/>
</dbReference>
<evidence type="ECO:0000313" key="10">
    <source>
        <dbReference type="EMBL" id="TFW71803.1"/>
    </source>
</evidence>
<keyword evidence="3" id="KW-0175">Coiled coil</keyword>
<sequence>MANKTASQNQQHIHTQSINAQVTHAKRTLMASGMMLALIGVLVGSMLAACSKQENGGQAQAAMPPMPVGVITMAPGSVPLSAEAVAQTEGAKEVEIRPRVGGILLKKLFEEGEPVKAGQAMFLIDPVPYQIALANAKAQLAQQKARFDQAKREAQRLQALVATQSVSQREADNANSDNALATASLAQYEAAVREAELNLSYTTVTSPLSGVAGRFELSEGALVSANTSLLSTVSQISPIWVRFSLSDAELAQLGGPLTQKSVKEVRLILPSGEEYSKSGQLNFAASGIDPQLGTQQLRATFDNADKRLLPGQFARIRVITGQKDGVFVVPQTSVLNSDQGKFVYVANDKNEVVVKPVVPGNWVGKNWVILSGLETGDRVITDNIIKLRPGAVVAPHPVGETDAGAASAKNESTGSAK</sequence>
<comment type="subcellular location">
    <subcellularLocation>
        <location evidence="1">Cell envelope</location>
    </subcellularLocation>
</comment>
<dbReference type="InterPro" id="IPR006143">
    <property type="entry name" value="RND_pump_MFP"/>
</dbReference>
<dbReference type="Pfam" id="PF25876">
    <property type="entry name" value="HH_MFP_RND"/>
    <property type="match status" value="1"/>
</dbReference>
<feature type="domain" description="Multidrug resistance protein MdtA-like barrel-sandwich hybrid" evidence="7">
    <location>
        <begin position="93"/>
        <end position="229"/>
    </location>
</feature>
<evidence type="ECO:0000256" key="4">
    <source>
        <dbReference type="SAM" id="MobiDB-lite"/>
    </source>
</evidence>
<dbReference type="Gene3D" id="2.40.50.100">
    <property type="match status" value="1"/>
</dbReference>
<evidence type="ECO:0000256" key="2">
    <source>
        <dbReference type="ARBA" id="ARBA00009477"/>
    </source>
</evidence>
<dbReference type="SUPFAM" id="SSF111369">
    <property type="entry name" value="HlyD-like secretion proteins"/>
    <property type="match status" value="1"/>
</dbReference>
<dbReference type="Gene3D" id="2.40.30.170">
    <property type="match status" value="1"/>
</dbReference>
<keyword evidence="5" id="KW-1133">Transmembrane helix</keyword>
<feature type="coiled-coil region" evidence="3">
    <location>
        <begin position="133"/>
        <end position="198"/>
    </location>
</feature>
<dbReference type="Pfam" id="PF25944">
    <property type="entry name" value="Beta-barrel_RND"/>
    <property type="match status" value="1"/>
</dbReference>
<feature type="domain" description="Multidrug resistance protein MdtA-like alpha-helical hairpin" evidence="6">
    <location>
        <begin position="133"/>
        <end position="202"/>
    </location>
</feature>
<evidence type="ECO:0000256" key="1">
    <source>
        <dbReference type="ARBA" id="ARBA00004196"/>
    </source>
</evidence>
<comment type="caution">
    <text evidence="10">The sequence shown here is derived from an EMBL/GenBank/DDBJ whole genome shotgun (WGS) entry which is preliminary data.</text>
</comment>
<feature type="transmembrane region" description="Helical" evidence="5">
    <location>
        <begin position="29"/>
        <end position="49"/>
    </location>
</feature>
<comment type="similarity">
    <text evidence="2">Belongs to the membrane fusion protein (MFP) (TC 8.A.1) family.</text>
</comment>
<dbReference type="Gene3D" id="2.40.420.20">
    <property type="match status" value="1"/>
</dbReference>
<dbReference type="EMBL" id="PQVH01000008">
    <property type="protein sequence ID" value="TFW71803.1"/>
    <property type="molecule type" value="Genomic_DNA"/>
</dbReference>
<keyword evidence="11" id="KW-1185">Reference proteome</keyword>
<feature type="domain" description="Multidrug resistance protein MdtA-like beta-barrel" evidence="8">
    <location>
        <begin position="238"/>
        <end position="319"/>
    </location>
</feature>
<accession>A0A4Y9VTE3</accession>
<dbReference type="InterPro" id="IPR058627">
    <property type="entry name" value="MdtA-like_C"/>
</dbReference>
<evidence type="ECO:0000259" key="9">
    <source>
        <dbReference type="Pfam" id="PF25967"/>
    </source>
</evidence>
<proteinExistence type="inferred from homology"/>
<reference evidence="10 11" key="1">
    <citation type="submission" date="2018-02" db="EMBL/GenBank/DDBJ databases">
        <title>A novel lanthanide dependent methylotroph, Methylotenera sp. La3113.</title>
        <authorList>
            <person name="Lv H."/>
            <person name="Tani A."/>
        </authorList>
    </citation>
    <scope>NUCLEOTIDE SEQUENCE [LARGE SCALE GENOMIC DNA]</scope>
    <source>
        <strain evidence="10 11">La3113</strain>
    </source>
</reference>
<gene>
    <name evidence="10" type="ORF">C3Y98_06885</name>
</gene>
<feature type="domain" description="Multidrug resistance protein MdtA-like C-terminal permuted SH3" evidence="9">
    <location>
        <begin position="326"/>
        <end position="384"/>
    </location>
</feature>
<dbReference type="Pfam" id="PF25967">
    <property type="entry name" value="RND-MFP_C"/>
    <property type="match status" value="1"/>
</dbReference>
<dbReference type="Proteomes" id="UP000297706">
    <property type="component" value="Unassembled WGS sequence"/>
</dbReference>
<evidence type="ECO:0000259" key="6">
    <source>
        <dbReference type="Pfam" id="PF25876"/>
    </source>
</evidence>
<dbReference type="InterPro" id="IPR058624">
    <property type="entry name" value="MdtA-like_HH"/>
</dbReference>
<dbReference type="Gene3D" id="1.10.287.470">
    <property type="entry name" value="Helix hairpin bin"/>
    <property type="match status" value="1"/>
</dbReference>
<name>A0A4Y9VTE3_9PROT</name>
<dbReference type="AlphaFoldDB" id="A0A4Y9VTE3"/>
<dbReference type="NCBIfam" id="TIGR01730">
    <property type="entry name" value="RND_mfp"/>
    <property type="match status" value="1"/>
</dbReference>
<feature type="region of interest" description="Disordered" evidence="4">
    <location>
        <begin position="396"/>
        <end position="417"/>
    </location>
</feature>
<organism evidence="10 11">
    <name type="scientific">Methylotenera oryzisoli</name>
    <dbReference type="NCBI Taxonomy" id="2080758"/>
    <lineage>
        <taxon>Bacteria</taxon>
        <taxon>Pseudomonadati</taxon>
        <taxon>Pseudomonadota</taxon>
        <taxon>Betaproteobacteria</taxon>
        <taxon>Nitrosomonadales</taxon>
        <taxon>Methylophilaceae</taxon>
        <taxon>Methylotenera</taxon>
    </lineage>
</organism>
<dbReference type="GO" id="GO:0030313">
    <property type="term" value="C:cell envelope"/>
    <property type="evidence" value="ECO:0007669"/>
    <property type="project" value="UniProtKB-SubCell"/>
</dbReference>
<dbReference type="GO" id="GO:0005886">
    <property type="term" value="C:plasma membrane"/>
    <property type="evidence" value="ECO:0007669"/>
    <property type="project" value="TreeGrafter"/>
</dbReference>
<evidence type="ECO:0000259" key="7">
    <source>
        <dbReference type="Pfam" id="PF25917"/>
    </source>
</evidence>
<dbReference type="OrthoDB" id="9783047at2"/>
<protein>
    <submittedName>
        <fullName evidence="10">Efflux transporter periplasmic adaptor subunit</fullName>
    </submittedName>
</protein>
<keyword evidence="5" id="KW-0472">Membrane</keyword>
<keyword evidence="5" id="KW-0812">Transmembrane</keyword>
<evidence type="ECO:0000259" key="8">
    <source>
        <dbReference type="Pfam" id="PF25944"/>
    </source>
</evidence>
<dbReference type="PANTHER" id="PTHR30158">
    <property type="entry name" value="ACRA/E-RELATED COMPONENT OF DRUG EFFLUX TRANSPORTER"/>
    <property type="match status" value="1"/>
</dbReference>
<dbReference type="InterPro" id="IPR058626">
    <property type="entry name" value="MdtA-like_b-barrel"/>
</dbReference>
<evidence type="ECO:0000313" key="11">
    <source>
        <dbReference type="Proteomes" id="UP000297706"/>
    </source>
</evidence>
<dbReference type="RefSeq" id="WP_135277511.1">
    <property type="nucleotide sequence ID" value="NZ_PQVH01000008.1"/>
</dbReference>